<protein>
    <recommendedName>
        <fullName evidence="2">SET domain-containing protein</fullName>
    </recommendedName>
</protein>
<dbReference type="EMBL" id="JALLAZ020000136">
    <property type="protein sequence ID" value="KAL3802726.1"/>
    <property type="molecule type" value="Genomic_DNA"/>
</dbReference>
<reference evidence="3 4" key="1">
    <citation type="submission" date="2024-10" db="EMBL/GenBank/DDBJ databases">
        <title>Updated reference genomes for cyclostephanoid diatoms.</title>
        <authorList>
            <person name="Roberts W.R."/>
            <person name="Alverson A.J."/>
        </authorList>
    </citation>
    <scope>NUCLEOTIDE SEQUENCE [LARGE SCALE GENOMIC DNA]</scope>
    <source>
        <strain evidence="3 4">AJA276-08</strain>
    </source>
</reference>
<keyword evidence="4" id="KW-1185">Reference proteome</keyword>
<dbReference type="SMART" id="SM00317">
    <property type="entry name" value="SET"/>
    <property type="match status" value="1"/>
</dbReference>
<dbReference type="Proteomes" id="UP001530315">
    <property type="component" value="Unassembled WGS sequence"/>
</dbReference>
<proteinExistence type="predicted"/>
<accession>A0ABD3QS72</accession>
<evidence type="ECO:0000256" key="1">
    <source>
        <dbReference type="SAM" id="MobiDB-lite"/>
    </source>
</evidence>
<dbReference type="InterPro" id="IPR001214">
    <property type="entry name" value="SET_dom"/>
</dbReference>
<feature type="compositionally biased region" description="Basic and acidic residues" evidence="1">
    <location>
        <begin position="1"/>
        <end position="25"/>
    </location>
</feature>
<dbReference type="CDD" id="cd20071">
    <property type="entry name" value="SET_SMYD"/>
    <property type="match status" value="1"/>
</dbReference>
<feature type="region of interest" description="Disordered" evidence="1">
    <location>
        <begin position="1"/>
        <end position="32"/>
    </location>
</feature>
<dbReference type="Gene3D" id="1.10.220.160">
    <property type="match status" value="1"/>
</dbReference>
<evidence type="ECO:0000259" key="2">
    <source>
        <dbReference type="PROSITE" id="PS50280"/>
    </source>
</evidence>
<dbReference type="AlphaFoldDB" id="A0ABD3QS72"/>
<dbReference type="Pfam" id="PF00856">
    <property type="entry name" value="SET"/>
    <property type="match status" value="1"/>
</dbReference>
<name>A0ABD3QS72_9STRA</name>
<dbReference type="InterPro" id="IPR053209">
    <property type="entry name" value="Gramillin-biosynth_MTr"/>
</dbReference>
<dbReference type="InterPro" id="IPR046341">
    <property type="entry name" value="SET_dom_sf"/>
</dbReference>
<dbReference type="SUPFAM" id="SSF82199">
    <property type="entry name" value="SET domain"/>
    <property type="match status" value="1"/>
</dbReference>
<dbReference type="PANTHER" id="PTHR47643:SF2">
    <property type="entry name" value="TPR DOMAIN PROTEIN (AFU_ORTHOLOGUE AFUA_5G12710)"/>
    <property type="match status" value="1"/>
</dbReference>
<evidence type="ECO:0000313" key="4">
    <source>
        <dbReference type="Proteomes" id="UP001530315"/>
    </source>
</evidence>
<comment type="caution">
    <text evidence="3">The sequence shown here is derived from an EMBL/GenBank/DDBJ whole genome shotgun (WGS) entry which is preliminary data.</text>
</comment>
<dbReference type="Gene3D" id="2.170.270.10">
    <property type="entry name" value="SET domain"/>
    <property type="match status" value="1"/>
</dbReference>
<dbReference type="PANTHER" id="PTHR47643">
    <property type="entry name" value="TPR DOMAIN PROTEIN (AFU_ORTHOLOGUE AFUA_5G12710)"/>
    <property type="match status" value="1"/>
</dbReference>
<sequence>MVQHGAKEKCTKKPSSDAGRKEMKSGDGAGRGGINDLYRGLEGISLSSSEPRRLHDVSSLLFHSKSNKLPFRLPFLGPISLAEQGSIGAEISHGRGLITTRDVSMGECLFVVPPVFSADAVEVRSRYLQDKLEYGGDEARAVERLAEDQIVQKVQSACNLLSDEGIRSKSSADRARMQAFISQMSSERVPTIRNPDALMSVLVANESPSIPHNVTANLDIDNIISIIRRNAFGPDFHSYDKIAKCWTERANSECCYDRLLGIYPLAAMINHSCCPNAVRVFGCIPALNGKTSEREVMIVHASANIPKGTEITWSYLSPATPFAVRRGMLSSKYGFTCQCTRCAKEEEALSIAELQGLFALADEGWSSRGTIRCDQGEEKLVSSIERIFSAKQVPIESQRYLRVGFALLYIDYFNAAHSLENDESIERKLRIAAQLHFSFVSCNNASTEHLSILHLCYDLSSHLRSTAMKGNDPNVIARATSQVRFWTEQLKIAHMIRFGELGQDLENVRNAMKHSKLVLRNQDGWYLAKDRFI</sequence>
<evidence type="ECO:0000313" key="3">
    <source>
        <dbReference type="EMBL" id="KAL3802726.1"/>
    </source>
</evidence>
<feature type="domain" description="SET" evidence="2">
    <location>
        <begin position="77"/>
        <end position="316"/>
    </location>
</feature>
<gene>
    <name evidence="3" type="ORF">ACHAW5_003977</name>
</gene>
<dbReference type="PROSITE" id="PS50280">
    <property type="entry name" value="SET"/>
    <property type="match status" value="1"/>
</dbReference>
<organism evidence="3 4">
    <name type="scientific">Stephanodiscus triporus</name>
    <dbReference type="NCBI Taxonomy" id="2934178"/>
    <lineage>
        <taxon>Eukaryota</taxon>
        <taxon>Sar</taxon>
        <taxon>Stramenopiles</taxon>
        <taxon>Ochrophyta</taxon>
        <taxon>Bacillariophyta</taxon>
        <taxon>Coscinodiscophyceae</taxon>
        <taxon>Thalassiosirophycidae</taxon>
        <taxon>Stephanodiscales</taxon>
        <taxon>Stephanodiscaceae</taxon>
        <taxon>Stephanodiscus</taxon>
    </lineage>
</organism>